<dbReference type="InterPro" id="IPR001765">
    <property type="entry name" value="Carbonic_anhydrase"/>
</dbReference>
<evidence type="ECO:0000256" key="1">
    <source>
        <dbReference type="ARBA" id="ARBA00001947"/>
    </source>
</evidence>
<accession>A0ABV9D7R1</accession>
<reference evidence="9" key="1">
    <citation type="journal article" date="2019" name="Int. J. Syst. Evol. Microbiol.">
        <title>The Global Catalogue of Microorganisms (GCM) 10K type strain sequencing project: providing services to taxonomists for standard genome sequencing and annotation.</title>
        <authorList>
            <consortium name="The Broad Institute Genomics Platform"/>
            <consortium name="The Broad Institute Genome Sequencing Center for Infectious Disease"/>
            <person name="Wu L."/>
            <person name="Ma J."/>
        </authorList>
    </citation>
    <scope>NUCLEOTIDE SEQUENCE [LARGE SCALE GENOMIC DNA]</scope>
    <source>
        <strain evidence="9">JCM 3369</strain>
    </source>
</reference>
<dbReference type="SUPFAM" id="SSF53056">
    <property type="entry name" value="beta-carbonic anhydrase, cab"/>
    <property type="match status" value="1"/>
</dbReference>
<evidence type="ECO:0000313" key="8">
    <source>
        <dbReference type="EMBL" id="MFC4554776.1"/>
    </source>
</evidence>
<proteinExistence type="inferred from homology"/>
<dbReference type="Pfam" id="PF00484">
    <property type="entry name" value="Pro_CA"/>
    <property type="match status" value="1"/>
</dbReference>
<comment type="function">
    <text evidence="6">Catalyzes the reversible hydration of carbon dioxide to form bicarbonate.</text>
</comment>
<evidence type="ECO:0000313" key="9">
    <source>
        <dbReference type="Proteomes" id="UP001595955"/>
    </source>
</evidence>
<keyword evidence="5" id="KW-0862">Zinc</keyword>
<evidence type="ECO:0000256" key="5">
    <source>
        <dbReference type="ARBA" id="ARBA00022833"/>
    </source>
</evidence>
<dbReference type="EMBL" id="JBHSGF010000003">
    <property type="protein sequence ID" value="MFC4554776.1"/>
    <property type="molecule type" value="Genomic_DNA"/>
</dbReference>
<evidence type="ECO:0000256" key="2">
    <source>
        <dbReference type="ARBA" id="ARBA00006217"/>
    </source>
</evidence>
<protein>
    <recommendedName>
        <fullName evidence="3">carbonic anhydrase</fullName>
        <ecNumber evidence="3">4.2.1.1</ecNumber>
    </recommendedName>
</protein>
<keyword evidence="9" id="KW-1185">Reference proteome</keyword>
<dbReference type="RefSeq" id="WP_241237083.1">
    <property type="nucleotide sequence ID" value="NZ_CP033325.1"/>
</dbReference>
<dbReference type="Gene3D" id="3.40.1050.10">
    <property type="entry name" value="Carbonic anhydrase"/>
    <property type="match status" value="1"/>
</dbReference>
<dbReference type="EC" id="4.2.1.1" evidence="3"/>
<dbReference type="CDD" id="cd03379">
    <property type="entry name" value="beta_CA_cladeD"/>
    <property type="match status" value="1"/>
</dbReference>
<comment type="similarity">
    <text evidence="2">Belongs to the beta-class carbonic anhydrase family.</text>
</comment>
<dbReference type="Proteomes" id="UP001595955">
    <property type="component" value="Unassembled WGS sequence"/>
</dbReference>
<evidence type="ECO:0000256" key="7">
    <source>
        <dbReference type="ARBA" id="ARBA00048348"/>
    </source>
</evidence>
<comment type="caution">
    <text evidence="8">The sequence shown here is derived from an EMBL/GenBank/DDBJ whole genome shotgun (WGS) entry which is preliminary data.</text>
</comment>
<evidence type="ECO:0000256" key="4">
    <source>
        <dbReference type="ARBA" id="ARBA00022723"/>
    </source>
</evidence>
<dbReference type="PANTHER" id="PTHR43175">
    <property type="entry name" value="CARBONIC ANHYDRASE"/>
    <property type="match status" value="1"/>
</dbReference>
<name>A0ABV9D7R1_9MICO</name>
<organism evidence="8 9">
    <name type="scientific">Georgenia faecalis</name>
    <dbReference type="NCBI Taxonomy" id="2483799"/>
    <lineage>
        <taxon>Bacteria</taxon>
        <taxon>Bacillati</taxon>
        <taxon>Actinomycetota</taxon>
        <taxon>Actinomycetes</taxon>
        <taxon>Micrococcales</taxon>
        <taxon>Bogoriellaceae</taxon>
        <taxon>Georgenia</taxon>
    </lineage>
</organism>
<keyword evidence="4" id="KW-0479">Metal-binding</keyword>
<dbReference type="InterPro" id="IPR036874">
    <property type="entry name" value="Carbonic_anhydrase_sf"/>
</dbReference>
<dbReference type="SMART" id="SM00947">
    <property type="entry name" value="Pro_CA"/>
    <property type="match status" value="1"/>
</dbReference>
<comment type="catalytic activity">
    <reaction evidence="7">
        <text>hydrogencarbonate + H(+) = CO2 + H2O</text>
        <dbReference type="Rhea" id="RHEA:10748"/>
        <dbReference type="ChEBI" id="CHEBI:15377"/>
        <dbReference type="ChEBI" id="CHEBI:15378"/>
        <dbReference type="ChEBI" id="CHEBI:16526"/>
        <dbReference type="ChEBI" id="CHEBI:17544"/>
        <dbReference type="EC" id="4.2.1.1"/>
    </reaction>
</comment>
<evidence type="ECO:0000256" key="6">
    <source>
        <dbReference type="ARBA" id="ARBA00024993"/>
    </source>
</evidence>
<gene>
    <name evidence="8" type="ORF">ACFO3F_05900</name>
</gene>
<comment type="cofactor">
    <cofactor evidence="1">
        <name>Zn(2+)</name>
        <dbReference type="ChEBI" id="CHEBI:29105"/>
    </cofactor>
</comment>
<evidence type="ECO:0000256" key="3">
    <source>
        <dbReference type="ARBA" id="ARBA00012925"/>
    </source>
</evidence>
<dbReference type="PANTHER" id="PTHR43175:SF3">
    <property type="entry name" value="CARBON DISULFIDE HYDROLASE"/>
    <property type="match status" value="1"/>
</dbReference>
<sequence length="166" mass="17521">MTDDRFDDLLAANRHFAETFTLAGFDGVARAGVAMVTCMDSRIDPLGMIGLAPGDAKILRNPGGRVTDQALVALVLGVHLLGVERILVVQHTRCAMASASEAELQERVSASAGTDASWMSLGVIEDQHASIRAAVTRVRTHPLIGPDVPVGGFLYDVDTGLLQTVA</sequence>